<dbReference type="SUPFAM" id="SSF49503">
    <property type="entry name" value="Cupredoxins"/>
    <property type="match status" value="1"/>
</dbReference>
<evidence type="ECO:0000256" key="1">
    <source>
        <dbReference type="ARBA" id="ARBA00022723"/>
    </source>
</evidence>
<sequence length="249" mass="26715">MKIHVSGLVLRHFTLFFFPAAGGERRRRRDASLDSLRRGRVRTTTPPPPPQRLILTSAGSCTLQAGHQCRLQAVPARLESHAASSHPHPADPSLTRRLPPLVPASCLPPLVHRRAPVSPTGLRQPPPDTCTRQPPAISLPASIGGLLSILPVLLLGVICTATVVYGGGQEWWIIGGDNGWSFGAVDWVKDKPIHAGEILSAYNMCTVPISGGTRHTSGRDHIKVRKGKSFFICSTPGHCAKGMKIAITA</sequence>
<evidence type="ECO:0000313" key="7">
    <source>
        <dbReference type="Proteomes" id="UP000636709"/>
    </source>
</evidence>
<proteinExistence type="predicted"/>
<accession>A0A835A5I2</accession>
<dbReference type="InterPro" id="IPR028871">
    <property type="entry name" value="BlueCu_1_BS"/>
</dbReference>
<feature type="signal peptide" evidence="4">
    <location>
        <begin position="1"/>
        <end position="23"/>
    </location>
</feature>
<evidence type="ECO:0000256" key="3">
    <source>
        <dbReference type="SAM" id="MobiDB-lite"/>
    </source>
</evidence>
<dbReference type="PROSITE" id="PS00196">
    <property type="entry name" value="COPPER_BLUE"/>
    <property type="match status" value="1"/>
</dbReference>
<keyword evidence="7" id="KW-1185">Reference proteome</keyword>
<evidence type="ECO:0000259" key="5">
    <source>
        <dbReference type="Pfam" id="PF02298"/>
    </source>
</evidence>
<dbReference type="GO" id="GO:0046872">
    <property type="term" value="F:metal ion binding"/>
    <property type="evidence" value="ECO:0007669"/>
    <property type="project" value="UniProtKB-KW"/>
</dbReference>
<comment type="caution">
    <text evidence="6">The sequence shown here is derived from an EMBL/GenBank/DDBJ whole genome shotgun (WGS) entry which is preliminary data.</text>
</comment>
<keyword evidence="4" id="KW-0732">Signal</keyword>
<dbReference type="EMBL" id="JACEFO010003289">
    <property type="protein sequence ID" value="KAF8642633.1"/>
    <property type="molecule type" value="Genomic_DNA"/>
</dbReference>
<dbReference type="InterPro" id="IPR008972">
    <property type="entry name" value="Cupredoxin"/>
</dbReference>
<name>A0A835A5I2_9POAL</name>
<feature type="region of interest" description="Disordered" evidence="3">
    <location>
        <begin position="27"/>
        <end position="53"/>
    </location>
</feature>
<evidence type="ECO:0000256" key="4">
    <source>
        <dbReference type="SAM" id="SignalP"/>
    </source>
</evidence>
<gene>
    <name evidence="6" type="ORF">HU200_067314</name>
</gene>
<evidence type="ECO:0000256" key="2">
    <source>
        <dbReference type="ARBA" id="ARBA00023008"/>
    </source>
</evidence>
<reference evidence="6" key="1">
    <citation type="submission" date="2020-07" db="EMBL/GenBank/DDBJ databases">
        <title>Genome sequence and genetic diversity analysis of an under-domesticated orphan crop, white fonio (Digitaria exilis).</title>
        <authorList>
            <person name="Bennetzen J.L."/>
            <person name="Chen S."/>
            <person name="Ma X."/>
            <person name="Wang X."/>
            <person name="Yssel A.E.J."/>
            <person name="Chaluvadi S.R."/>
            <person name="Johnson M."/>
            <person name="Gangashetty P."/>
            <person name="Hamidou F."/>
            <person name="Sanogo M.D."/>
            <person name="Zwaenepoel A."/>
            <person name="Wallace J."/>
            <person name="Van De Peer Y."/>
            <person name="Van Deynze A."/>
        </authorList>
    </citation>
    <scope>NUCLEOTIDE SEQUENCE</scope>
    <source>
        <tissue evidence="6">Leaves</tissue>
    </source>
</reference>
<dbReference type="GO" id="GO:0009055">
    <property type="term" value="F:electron transfer activity"/>
    <property type="evidence" value="ECO:0007669"/>
    <property type="project" value="InterPro"/>
</dbReference>
<evidence type="ECO:0000313" key="6">
    <source>
        <dbReference type="EMBL" id="KAF8642633.1"/>
    </source>
</evidence>
<keyword evidence="1" id="KW-0479">Metal-binding</keyword>
<protein>
    <recommendedName>
        <fullName evidence="5">Phytocyanin domain-containing protein</fullName>
    </recommendedName>
</protein>
<keyword evidence="2" id="KW-0186">Copper</keyword>
<dbReference type="Pfam" id="PF02298">
    <property type="entry name" value="Cu_bind_like"/>
    <property type="match status" value="1"/>
</dbReference>
<dbReference type="Gene3D" id="2.60.40.420">
    <property type="entry name" value="Cupredoxins - blue copper proteins"/>
    <property type="match status" value="1"/>
</dbReference>
<dbReference type="AlphaFoldDB" id="A0A835A5I2"/>
<dbReference type="InterPro" id="IPR003245">
    <property type="entry name" value="Phytocyanin_dom"/>
</dbReference>
<feature type="chain" id="PRO_5032389752" description="Phytocyanin domain-containing protein" evidence="4">
    <location>
        <begin position="24"/>
        <end position="249"/>
    </location>
</feature>
<dbReference type="OrthoDB" id="605074at2759"/>
<organism evidence="6 7">
    <name type="scientific">Digitaria exilis</name>
    <dbReference type="NCBI Taxonomy" id="1010633"/>
    <lineage>
        <taxon>Eukaryota</taxon>
        <taxon>Viridiplantae</taxon>
        <taxon>Streptophyta</taxon>
        <taxon>Embryophyta</taxon>
        <taxon>Tracheophyta</taxon>
        <taxon>Spermatophyta</taxon>
        <taxon>Magnoliopsida</taxon>
        <taxon>Liliopsida</taxon>
        <taxon>Poales</taxon>
        <taxon>Poaceae</taxon>
        <taxon>PACMAD clade</taxon>
        <taxon>Panicoideae</taxon>
        <taxon>Panicodae</taxon>
        <taxon>Paniceae</taxon>
        <taxon>Anthephorinae</taxon>
        <taxon>Digitaria</taxon>
    </lineage>
</organism>
<dbReference type="Proteomes" id="UP000636709">
    <property type="component" value="Unassembled WGS sequence"/>
</dbReference>
<feature type="domain" description="Phytocyanin" evidence="5">
    <location>
        <begin position="201"/>
        <end position="243"/>
    </location>
</feature>